<evidence type="ECO:0000256" key="4">
    <source>
        <dbReference type="ARBA" id="ARBA00022448"/>
    </source>
</evidence>
<keyword evidence="9" id="KW-0066">ATP synthesis</keyword>
<dbReference type="FunFam" id="1.10.287.80:FF:000003">
    <property type="entry name" value="ATP synthase gamma chain, chloroplastic"/>
    <property type="match status" value="1"/>
</dbReference>
<evidence type="ECO:0000256" key="5">
    <source>
        <dbReference type="ARBA" id="ARBA00022781"/>
    </source>
</evidence>
<proteinExistence type="inferred from homology"/>
<feature type="non-terminal residue" evidence="11">
    <location>
        <position position="163"/>
    </location>
</feature>
<protein>
    <submittedName>
        <fullName evidence="11">F0F1 ATP synthase subunit gamma</fullName>
    </submittedName>
</protein>
<dbReference type="Gene3D" id="1.10.287.80">
    <property type="entry name" value="ATP synthase, gamma subunit, helix hairpin domain"/>
    <property type="match status" value="1"/>
</dbReference>
<keyword evidence="6" id="KW-0406">Ion transport</keyword>
<dbReference type="Pfam" id="PF00231">
    <property type="entry name" value="ATP-synt"/>
    <property type="match status" value="1"/>
</dbReference>
<dbReference type="GO" id="GO:0045259">
    <property type="term" value="C:proton-transporting ATP synthase complex"/>
    <property type="evidence" value="ECO:0007669"/>
    <property type="project" value="UniProtKB-KW"/>
</dbReference>
<keyword evidence="5" id="KW-0375">Hydrogen ion transport</keyword>
<accession>A0A7V5UEF4</accession>
<evidence type="ECO:0000256" key="7">
    <source>
        <dbReference type="ARBA" id="ARBA00023136"/>
    </source>
</evidence>
<comment type="function">
    <text evidence="1">Produces ATP from ADP in the presence of a proton gradient across the membrane. The gamma chain is believed to be important in regulating ATPase activity and the flow of protons through the CF(0) complex.</text>
</comment>
<dbReference type="GO" id="GO:0009579">
    <property type="term" value="C:thylakoid"/>
    <property type="evidence" value="ECO:0007669"/>
    <property type="project" value="UniProtKB-SubCell"/>
</dbReference>
<evidence type="ECO:0000313" key="11">
    <source>
        <dbReference type="EMBL" id="HHJ52169.1"/>
    </source>
</evidence>
<name>A0A7V5UEF4_CALAY</name>
<comment type="subcellular location">
    <subcellularLocation>
        <location evidence="2">Membrane</location>
        <topology evidence="2">Peripheral membrane protein</topology>
    </subcellularLocation>
    <subcellularLocation>
        <location evidence="10">Thylakoid</location>
    </subcellularLocation>
</comment>
<dbReference type="AlphaFoldDB" id="A0A7V5UEF4"/>
<dbReference type="PANTHER" id="PTHR11693:SF22">
    <property type="entry name" value="ATP SYNTHASE SUBUNIT GAMMA, MITOCHONDRIAL"/>
    <property type="match status" value="1"/>
</dbReference>
<organism evidence="11">
    <name type="scientific">Caldithrix abyssi</name>
    <dbReference type="NCBI Taxonomy" id="187145"/>
    <lineage>
        <taxon>Bacteria</taxon>
        <taxon>Pseudomonadati</taxon>
        <taxon>Calditrichota</taxon>
        <taxon>Calditrichia</taxon>
        <taxon>Calditrichales</taxon>
        <taxon>Calditrichaceae</taxon>
        <taxon>Caldithrix</taxon>
    </lineage>
</organism>
<evidence type="ECO:0000256" key="8">
    <source>
        <dbReference type="ARBA" id="ARBA00023196"/>
    </source>
</evidence>
<dbReference type="Proteomes" id="UP000886124">
    <property type="component" value="Unassembled WGS sequence"/>
</dbReference>
<evidence type="ECO:0000256" key="3">
    <source>
        <dbReference type="ARBA" id="ARBA00007681"/>
    </source>
</evidence>
<dbReference type="InterPro" id="IPR000131">
    <property type="entry name" value="ATP_synth_F1_gsu"/>
</dbReference>
<evidence type="ECO:0000256" key="1">
    <source>
        <dbReference type="ARBA" id="ARBA00003456"/>
    </source>
</evidence>
<evidence type="ECO:0000256" key="6">
    <source>
        <dbReference type="ARBA" id="ARBA00023065"/>
    </source>
</evidence>
<gene>
    <name evidence="11" type="ORF">ENJ89_03145</name>
</gene>
<dbReference type="PANTHER" id="PTHR11693">
    <property type="entry name" value="ATP SYNTHASE GAMMA CHAIN"/>
    <property type="match status" value="1"/>
</dbReference>
<evidence type="ECO:0000256" key="9">
    <source>
        <dbReference type="ARBA" id="ARBA00023310"/>
    </source>
</evidence>
<dbReference type="EMBL" id="DROD01000215">
    <property type="protein sequence ID" value="HHJ52169.1"/>
    <property type="molecule type" value="Genomic_DNA"/>
</dbReference>
<sequence length="163" mass="18647">MANLREIRKRISSVKSTQQITKAMKMVAAAKLRRAQENILAFRPYAYELRNLIADLSAKVEDQTQVPLMARRPVKKVLLVVVTADRGLCGAFNSNIVRHAAERINDYPEAEVELFMVGRKGLEFFQHRHVTINGQKVNFFNDLAFGDALDLSETILRIYQEQK</sequence>
<dbReference type="CDD" id="cd12151">
    <property type="entry name" value="F1-ATPase_gamma"/>
    <property type="match status" value="1"/>
</dbReference>
<dbReference type="SUPFAM" id="SSF52943">
    <property type="entry name" value="ATP synthase (F1-ATPase), gamma subunit"/>
    <property type="match status" value="1"/>
</dbReference>
<evidence type="ECO:0000256" key="2">
    <source>
        <dbReference type="ARBA" id="ARBA00004170"/>
    </source>
</evidence>
<comment type="similarity">
    <text evidence="3">Belongs to the ATPase gamma chain family.</text>
</comment>
<keyword evidence="8" id="KW-0139">CF(1)</keyword>
<dbReference type="InterPro" id="IPR035968">
    <property type="entry name" value="ATP_synth_F1_ATPase_gsu"/>
</dbReference>
<keyword evidence="4" id="KW-0813">Transport</keyword>
<keyword evidence="7" id="KW-0472">Membrane</keyword>
<comment type="caution">
    <text evidence="11">The sequence shown here is derived from an EMBL/GenBank/DDBJ whole genome shotgun (WGS) entry which is preliminary data.</text>
</comment>
<evidence type="ECO:0000256" key="10">
    <source>
        <dbReference type="ARBA" id="ARBA00060385"/>
    </source>
</evidence>
<dbReference type="Gene3D" id="3.40.1380.10">
    <property type="match status" value="1"/>
</dbReference>
<dbReference type="GO" id="GO:0046933">
    <property type="term" value="F:proton-transporting ATP synthase activity, rotational mechanism"/>
    <property type="evidence" value="ECO:0007669"/>
    <property type="project" value="InterPro"/>
</dbReference>
<reference evidence="11" key="1">
    <citation type="journal article" date="2020" name="mSystems">
        <title>Genome- and Community-Level Interaction Insights into Carbon Utilization and Element Cycling Functions of Hydrothermarchaeota in Hydrothermal Sediment.</title>
        <authorList>
            <person name="Zhou Z."/>
            <person name="Liu Y."/>
            <person name="Xu W."/>
            <person name="Pan J."/>
            <person name="Luo Z.H."/>
            <person name="Li M."/>
        </authorList>
    </citation>
    <scope>NUCLEOTIDE SEQUENCE [LARGE SCALE GENOMIC DNA]</scope>
    <source>
        <strain evidence="11">HyVt-527</strain>
    </source>
</reference>